<dbReference type="AlphaFoldDB" id="X1P4X7"/>
<accession>X1P4X7</accession>
<name>X1P4X7_9ZZZZ</name>
<protein>
    <submittedName>
        <fullName evidence="1">Uncharacterized protein</fullName>
    </submittedName>
</protein>
<reference evidence="1" key="1">
    <citation type="journal article" date="2014" name="Front. Microbiol.">
        <title>High frequency of phylogenetically diverse reductive dehalogenase-homologous genes in deep subseafloor sedimentary metagenomes.</title>
        <authorList>
            <person name="Kawai M."/>
            <person name="Futagami T."/>
            <person name="Toyoda A."/>
            <person name="Takaki Y."/>
            <person name="Nishi S."/>
            <person name="Hori S."/>
            <person name="Arai W."/>
            <person name="Tsubouchi T."/>
            <person name="Morono Y."/>
            <person name="Uchiyama I."/>
            <person name="Ito T."/>
            <person name="Fujiyama A."/>
            <person name="Inagaki F."/>
            <person name="Takami H."/>
        </authorList>
    </citation>
    <scope>NUCLEOTIDE SEQUENCE</scope>
    <source>
        <strain evidence="1">Expedition CK06-06</strain>
    </source>
</reference>
<organism evidence="1">
    <name type="scientific">marine sediment metagenome</name>
    <dbReference type="NCBI Taxonomy" id="412755"/>
    <lineage>
        <taxon>unclassified sequences</taxon>
        <taxon>metagenomes</taxon>
        <taxon>ecological metagenomes</taxon>
    </lineage>
</organism>
<evidence type="ECO:0000313" key="1">
    <source>
        <dbReference type="EMBL" id="GAI50913.1"/>
    </source>
</evidence>
<feature type="non-terminal residue" evidence="1">
    <location>
        <position position="63"/>
    </location>
</feature>
<gene>
    <name evidence="1" type="ORF">S06H3_52647</name>
</gene>
<comment type="caution">
    <text evidence="1">The sequence shown here is derived from an EMBL/GenBank/DDBJ whole genome shotgun (WGS) entry which is preliminary data.</text>
</comment>
<dbReference type="EMBL" id="BARV01033497">
    <property type="protein sequence ID" value="GAI50913.1"/>
    <property type="molecule type" value="Genomic_DNA"/>
</dbReference>
<proteinExistence type="predicted"/>
<sequence>MATANNVGSIVFPVYTLHPEIVQAIPKGMNTKRAEFLNEINRLAVDSFKQAIGVGMHRGREVT</sequence>